<dbReference type="OMA" id="YLVMMAP"/>
<dbReference type="Gene3D" id="3.40.50.150">
    <property type="entry name" value="Vaccinia Virus protein VP39"/>
    <property type="match status" value="1"/>
</dbReference>
<dbReference type="InterPro" id="IPR029063">
    <property type="entry name" value="SAM-dependent_MTases_sf"/>
</dbReference>
<evidence type="ECO:0000256" key="3">
    <source>
        <dbReference type="ARBA" id="ARBA00022603"/>
    </source>
</evidence>
<evidence type="ECO:0000256" key="4">
    <source>
        <dbReference type="ARBA" id="ARBA00022679"/>
    </source>
</evidence>
<name>A0A4Q4J8A5_9SPHN</name>
<dbReference type="GO" id="GO:0032259">
    <property type="term" value="P:methylation"/>
    <property type="evidence" value="ECO:0007669"/>
    <property type="project" value="UniProtKB-KW"/>
</dbReference>
<dbReference type="Pfam" id="PF01555">
    <property type="entry name" value="N6_N4_Mtase"/>
    <property type="match status" value="1"/>
</dbReference>
<dbReference type="PROSITE" id="PS00092">
    <property type="entry name" value="N6_MTASE"/>
    <property type="match status" value="1"/>
</dbReference>
<dbReference type="InterPro" id="IPR054557">
    <property type="entry name" value="NA-iREase1_dom"/>
</dbReference>
<organism evidence="9 10">
    <name type="scientific">Sphingobium indicum</name>
    <dbReference type="NCBI Taxonomy" id="332055"/>
    <lineage>
        <taxon>Bacteria</taxon>
        <taxon>Pseudomonadati</taxon>
        <taxon>Pseudomonadota</taxon>
        <taxon>Alphaproteobacteria</taxon>
        <taxon>Sphingomonadales</taxon>
        <taxon>Sphingomonadaceae</taxon>
        <taxon>Sphingobium</taxon>
    </lineage>
</organism>
<comment type="catalytic activity">
    <reaction evidence="6">
        <text>a 2'-deoxyadenosine in DNA + S-adenosyl-L-methionine = an N(6)-methyl-2'-deoxyadenosine in DNA + S-adenosyl-L-homocysteine + H(+)</text>
        <dbReference type="Rhea" id="RHEA:15197"/>
        <dbReference type="Rhea" id="RHEA-COMP:12418"/>
        <dbReference type="Rhea" id="RHEA-COMP:12419"/>
        <dbReference type="ChEBI" id="CHEBI:15378"/>
        <dbReference type="ChEBI" id="CHEBI:57856"/>
        <dbReference type="ChEBI" id="CHEBI:59789"/>
        <dbReference type="ChEBI" id="CHEBI:90615"/>
        <dbReference type="ChEBI" id="CHEBI:90616"/>
        <dbReference type="EC" id="2.1.1.72"/>
    </reaction>
</comment>
<keyword evidence="3 9" id="KW-0489">Methyltransferase</keyword>
<keyword evidence="5" id="KW-0949">S-adenosyl-L-methionine</keyword>
<dbReference type="EC" id="2.1.1.72" evidence="2"/>
<evidence type="ECO:0000259" key="8">
    <source>
        <dbReference type="Pfam" id="PF22722"/>
    </source>
</evidence>
<dbReference type="InterPro" id="IPR002052">
    <property type="entry name" value="DNA_methylase_N6_adenine_CS"/>
</dbReference>
<dbReference type="GO" id="GO:0008170">
    <property type="term" value="F:N-methyltransferase activity"/>
    <property type="evidence" value="ECO:0007669"/>
    <property type="project" value="InterPro"/>
</dbReference>
<dbReference type="InterPro" id="IPR002295">
    <property type="entry name" value="N4/N6-MTase_EcoPI_Mod-like"/>
</dbReference>
<comment type="similarity">
    <text evidence="1">Belongs to the N(4)/N(6)-methyltransferase family.</text>
</comment>
<protein>
    <recommendedName>
        <fullName evidence="2">site-specific DNA-methyltransferase (adenine-specific)</fullName>
        <ecNumber evidence="2">2.1.1.72</ecNumber>
    </recommendedName>
</protein>
<sequence length="646" mass="72827">MSISRAHNTMPEGGSLADRVWSAEVRIACSIRFNKLATPAHCRMWGGQVMSGRKECATGPTSLVGMAHALCEDATKIGGHMAGLLDGAGGGASNSLNRLYYGDNLDIMQNKLGLESVDLIYLDPPFKSDTNYNLMYRNLTGKPVPEQVHAFADTWEFDAEKERIAREIPTLMIQQGIDPDAVQFWTLWVDALRKTNRELLAYLIYMVQRMLFMKSILKRTGSIYLHCDPTASHYIKVMMDAIFGHDNFRNEIIWKRTGSHGGSKRWGPVHDVILFYTKSSKYTWNRVFQEYEKSYLDDFYRFSDGKGRYRLVTLTGAGVRTGDSGKPWRNVDPTASGRHWAVPIKSLQRAYPDHDFAGLSTQEKLDLLDKAGLVYWPPRGSVPQQKRYADENPGVPVQDIVTDIGPVSSQANERLGYPTQKPVPLLDRIIQASSNPGDVVFDPFCGCGTTIYSAVKNERRWIGCDIAILPIQMVTTQLAERHRLVQGIHFEVDGVPISVEQARHLFDRNPYQFQQWFVERVGGFPMQKKVADRGIDGRLYFQTNMKLEQIILSVKGGKLKPTDVRDLRGVMEREKCPIAGFLCLNEPTKAMRQEAEDAGEYEYMGIPYKRLQLLSATDVLERGMTFHTPTKVSTKFATGQGSLALM</sequence>
<dbReference type="InterPro" id="IPR002941">
    <property type="entry name" value="DNA_methylase_N4/N6"/>
</dbReference>
<accession>A0A4Q4J8A5</accession>
<evidence type="ECO:0000313" key="10">
    <source>
        <dbReference type="Proteomes" id="UP000292734"/>
    </source>
</evidence>
<dbReference type="Pfam" id="PF22722">
    <property type="entry name" value="NA-iREase1"/>
    <property type="match status" value="1"/>
</dbReference>
<evidence type="ECO:0000259" key="7">
    <source>
        <dbReference type="Pfam" id="PF01555"/>
    </source>
</evidence>
<dbReference type="GO" id="GO:0003677">
    <property type="term" value="F:DNA binding"/>
    <property type="evidence" value="ECO:0007669"/>
    <property type="project" value="InterPro"/>
</dbReference>
<dbReference type="AlphaFoldDB" id="A0A4Q4J8A5"/>
<reference evidence="9 10" key="1">
    <citation type="submission" date="2019-02" db="EMBL/GenBank/DDBJ databases">
        <authorList>
            <person name="Feng G."/>
        </authorList>
    </citation>
    <scope>NUCLEOTIDE SEQUENCE [LARGE SCALE GENOMIC DNA]</scope>
    <source>
        <strain evidence="9 10">DSM 26779</strain>
    </source>
</reference>
<proteinExistence type="inferred from homology"/>
<dbReference type="GO" id="GO:0009007">
    <property type="term" value="F:site-specific DNA-methyltransferase (adenine-specific) activity"/>
    <property type="evidence" value="ECO:0007669"/>
    <property type="project" value="UniProtKB-EC"/>
</dbReference>
<evidence type="ECO:0000313" key="9">
    <source>
        <dbReference type="EMBL" id="RYM02556.1"/>
    </source>
</evidence>
<keyword evidence="4 9" id="KW-0808">Transferase</keyword>
<feature type="domain" description="NACHT-associated inactive Restriction Endonuclease 1 sensor" evidence="8">
    <location>
        <begin position="512"/>
        <end position="600"/>
    </location>
</feature>
<comment type="caution">
    <text evidence="9">The sequence shown here is derived from an EMBL/GenBank/DDBJ whole genome shotgun (WGS) entry which is preliminary data.</text>
</comment>
<evidence type="ECO:0000256" key="6">
    <source>
        <dbReference type="ARBA" id="ARBA00047942"/>
    </source>
</evidence>
<dbReference type="EMBL" id="SEOM01000002">
    <property type="protein sequence ID" value="RYM02556.1"/>
    <property type="molecule type" value="Genomic_DNA"/>
</dbReference>
<evidence type="ECO:0000256" key="1">
    <source>
        <dbReference type="ARBA" id="ARBA00006594"/>
    </source>
</evidence>
<dbReference type="SUPFAM" id="SSF53335">
    <property type="entry name" value="S-adenosyl-L-methionine-dependent methyltransferases"/>
    <property type="match status" value="1"/>
</dbReference>
<dbReference type="PRINTS" id="PR00506">
    <property type="entry name" value="D21N6MTFRASE"/>
</dbReference>
<feature type="domain" description="DNA methylase N-4/N-6" evidence="7">
    <location>
        <begin position="117"/>
        <end position="466"/>
    </location>
</feature>
<evidence type="ECO:0000256" key="5">
    <source>
        <dbReference type="ARBA" id="ARBA00022691"/>
    </source>
</evidence>
<evidence type="ECO:0000256" key="2">
    <source>
        <dbReference type="ARBA" id="ARBA00011900"/>
    </source>
</evidence>
<gene>
    <name evidence="9" type="ORF">EWH08_10190</name>
</gene>
<dbReference type="Proteomes" id="UP000292734">
    <property type="component" value="Unassembled WGS sequence"/>
</dbReference>